<feature type="domain" description="Transposase IS4-like" evidence="1">
    <location>
        <begin position="18"/>
        <end position="115"/>
    </location>
</feature>
<dbReference type="AlphaFoldDB" id="A0A845U7H5"/>
<dbReference type="Pfam" id="PF01609">
    <property type="entry name" value="DDE_Tnp_1"/>
    <property type="match status" value="1"/>
</dbReference>
<dbReference type="PANTHER" id="PTHR35604">
    <property type="entry name" value="TRANSPOSASE INSH FOR INSERTION SEQUENCE ELEMENT IS5A-RELATED"/>
    <property type="match status" value="1"/>
</dbReference>
<dbReference type="GO" id="GO:0003677">
    <property type="term" value="F:DNA binding"/>
    <property type="evidence" value="ECO:0007669"/>
    <property type="project" value="InterPro"/>
</dbReference>
<dbReference type="PANTHER" id="PTHR35604:SF2">
    <property type="entry name" value="TRANSPOSASE INSH FOR INSERTION SEQUENCE ELEMENT IS5A-RELATED"/>
    <property type="match status" value="1"/>
</dbReference>
<reference evidence="2" key="1">
    <citation type="submission" date="2019-11" db="EMBL/GenBank/DDBJ databases">
        <title>Acidithiobacillus ferrianus sp. nov.: a facultatively anaerobic and extremely acidophilic chemolithoautotroph.</title>
        <authorList>
            <person name="Norris P.R."/>
            <person name="Falagan C."/>
            <person name="Moya-Beltran A."/>
            <person name="Castro M."/>
            <person name="Quatrini R."/>
            <person name="Johnson D.B."/>
        </authorList>
    </citation>
    <scope>NUCLEOTIDE SEQUENCE [LARGE SCALE GENOMIC DNA]</scope>
    <source>
        <strain evidence="2">MG</strain>
    </source>
</reference>
<dbReference type="InterPro" id="IPR002559">
    <property type="entry name" value="Transposase_11"/>
</dbReference>
<proteinExistence type="predicted"/>
<dbReference type="GO" id="GO:0004803">
    <property type="term" value="F:transposase activity"/>
    <property type="evidence" value="ECO:0007669"/>
    <property type="project" value="InterPro"/>
</dbReference>
<evidence type="ECO:0000259" key="1">
    <source>
        <dbReference type="Pfam" id="PF01609"/>
    </source>
</evidence>
<protein>
    <submittedName>
        <fullName evidence="2">Transposase</fullName>
    </submittedName>
</protein>
<sequence length="125" mass="14321">MPLDLSHKNTATRTAVEAFIGTDAGYRGAEKRPELQEVTAQWHIAERPGKLRTLKLNPDQHQPQIQVEYLKASIRAKVEHVFRVLQCQFGFTKTRYRGMKKNDSQLAVRFTLANFARIDPMLRAG</sequence>
<accession>A0A845U7H5</accession>
<comment type="caution">
    <text evidence="2">The sequence shown here is derived from an EMBL/GenBank/DDBJ whole genome shotgun (WGS) entry which is preliminary data.</text>
</comment>
<name>A0A845U7H5_9PROT</name>
<dbReference type="EMBL" id="WNJL01000023">
    <property type="protein sequence ID" value="NDU42109.1"/>
    <property type="molecule type" value="Genomic_DNA"/>
</dbReference>
<dbReference type="GO" id="GO:0006313">
    <property type="term" value="P:DNA transposition"/>
    <property type="evidence" value="ECO:0007669"/>
    <property type="project" value="InterPro"/>
</dbReference>
<evidence type="ECO:0000313" key="2">
    <source>
        <dbReference type="EMBL" id="NDU42109.1"/>
    </source>
</evidence>
<organism evidence="2">
    <name type="scientific">Acidithiobacillus ferrianus</name>
    <dbReference type="NCBI Taxonomy" id="2678518"/>
    <lineage>
        <taxon>Bacteria</taxon>
        <taxon>Pseudomonadati</taxon>
        <taxon>Pseudomonadota</taxon>
        <taxon>Acidithiobacillia</taxon>
        <taxon>Acidithiobacillales</taxon>
        <taxon>Acidithiobacillaceae</taxon>
        <taxon>Acidithiobacillus</taxon>
    </lineage>
</organism>
<gene>
    <name evidence="2" type="ORF">GL267_05455</name>
</gene>